<dbReference type="GO" id="GO:0070291">
    <property type="term" value="P:N-acylethanolamine metabolic process"/>
    <property type="evidence" value="ECO:0007669"/>
    <property type="project" value="TreeGrafter"/>
</dbReference>
<feature type="chain" id="PRO_5006162475" description="GP-PDE domain-containing protein" evidence="1">
    <location>
        <begin position="31"/>
        <end position="404"/>
    </location>
</feature>
<organism evidence="3 4">
    <name type="scientific">Pseudomonas cannabina</name>
    <dbReference type="NCBI Taxonomy" id="86840"/>
    <lineage>
        <taxon>Bacteria</taxon>
        <taxon>Pseudomonadati</taxon>
        <taxon>Pseudomonadota</taxon>
        <taxon>Gammaproteobacteria</taxon>
        <taxon>Pseudomonadales</taxon>
        <taxon>Pseudomonadaceae</taxon>
        <taxon>Pseudomonas</taxon>
    </lineage>
</organism>
<dbReference type="GO" id="GO:0006644">
    <property type="term" value="P:phospholipid metabolic process"/>
    <property type="evidence" value="ECO:0007669"/>
    <property type="project" value="TreeGrafter"/>
</dbReference>
<dbReference type="SUPFAM" id="SSF51695">
    <property type="entry name" value="PLC-like phosphodiesterases"/>
    <property type="match status" value="1"/>
</dbReference>
<dbReference type="Proteomes" id="UP000050564">
    <property type="component" value="Unassembled WGS sequence"/>
</dbReference>
<protein>
    <recommendedName>
        <fullName evidence="2">GP-PDE domain-containing protein</fullName>
    </recommendedName>
</protein>
<dbReference type="AlphaFoldDB" id="A0A0P9LRV1"/>
<accession>A0A0P9LRV1</accession>
<dbReference type="GO" id="GO:0006580">
    <property type="term" value="P:ethanolamine metabolic process"/>
    <property type="evidence" value="ECO:0007669"/>
    <property type="project" value="TreeGrafter"/>
</dbReference>
<comment type="caution">
    <text evidence="3">The sequence shown here is derived from an EMBL/GenBank/DDBJ whole genome shotgun (WGS) entry which is preliminary data.</text>
</comment>
<evidence type="ECO:0000256" key="1">
    <source>
        <dbReference type="SAM" id="SignalP"/>
    </source>
</evidence>
<gene>
    <name evidence="3" type="ORF">ALO81_101071</name>
</gene>
<evidence type="ECO:0000313" key="4">
    <source>
        <dbReference type="Proteomes" id="UP000050564"/>
    </source>
</evidence>
<dbReference type="InterPro" id="IPR017946">
    <property type="entry name" value="PLC-like_Pdiesterase_TIM-brl"/>
</dbReference>
<dbReference type="InterPro" id="IPR030395">
    <property type="entry name" value="GP_PDE_dom"/>
</dbReference>
<feature type="signal peptide" evidence="1">
    <location>
        <begin position="1"/>
        <end position="30"/>
    </location>
</feature>
<dbReference type="PROSITE" id="PS51704">
    <property type="entry name" value="GP_PDE"/>
    <property type="match status" value="1"/>
</dbReference>
<sequence length="404" mass="45287">MKGIKLMLRIPRWVLTCASALLITPCMAFAEYNTDKIGDVLMHAHNDLTIVCAHRGLHGTAIGTNSHQDWLRNVPENSIAAIRQAASAGIECSEIDLQLDSAGRVVVIHDSNLGRTTNVFTTGRAGEYDPYSRIGYNPSLSNYFGNTLGLSLRNPSLNGFSNQTLPSFDAILDTIKNDKIAMILLLDVKNIEAAKKAWQSVKNHTNWWGTPAEKWVYFKMPVSSIGVTPAGFESKGIMNVQSEAGRFRLIPVFGADFIDTSGTRENALRNWESYFGKNYVYATEVRLKEYDSTLRFPLNNIMNTYYGMRTTQHQVKTMGAYQPVPETKFYSFFSADGHCCTEPKYWLWKSQRGNGQETGDNRTSLNWLMNTAGASFRYIITDDPLTAITALRNDNRRNTALISN</sequence>
<feature type="domain" description="GP-PDE" evidence="2">
    <location>
        <begin position="62"/>
        <end position="314"/>
    </location>
</feature>
<reference evidence="3 4" key="1">
    <citation type="submission" date="2015-09" db="EMBL/GenBank/DDBJ databases">
        <title>Genome announcement of multiple Pseudomonas syringae strains.</title>
        <authorList>
            <person name="Thakur S."/>
            <person name="Wang P.W."/>
            <person name="Gong Y."/>
            <person name="Weir B.S."/>
            <person name="Guttman D.S."/>
        </authorList>
    </citation>
    <scope>NUCLEOTIDE SEQUENCE [LARGE SCALE GENOMIC DNA]</scope>
    <source>
        <strain evidence="3 4">ICMP2823</strain>
    </source>
</reference>
<dbReference type="GO" id="GO:0008889">
    <property type="term" value="F:glycerophosphodiester phosphodiesterase activity"/>
    <property type="evidence" value="ECO:0007669"/>
    <property type="project" value="TreeGrafter"/>
</dbReference>
<dbReference type="EMBL" id="LJPX01000328">
    <property type="protein sequence ID" value="KPW72639.1"/>
    <property type="molecule type" value="Genomic_DNA"/>
</dbReference>
<dbReference type="Gene3D" id="3.20.20.190">
    <property type="entry name" value="Phosphatidylinositol (PI) phosphodiesterase"/>
    <property type="match status" value="1"/>
</dbReference>
<dbReference type="GO" id="GO:0005886">
    <property type="term" value="C:plasma membrane"/>
    <property type="evidence" value="ECO:0007669"/>
    <property type="project" value="TreeGrafter"/>
</dbReference>
<evidence type="ECO:0000313" key="3">
    <source>
        <dbReference type="EMBL" id="KPW72639.1"/>
    </source>
</evidence>
<dbReference type="Pfam" id="PF03009">
    <property type="entry name" value="GDPD"/>
    <property type="match status" value="1"/>
</dbReference>
<evidence type="ECO:0000259" key="2">
    <source>
        <dbReference type="PROSITE" id="PS51704"/>
    </source>
</evidence>
<name>A0A0P9LRV1_PSECA</name>
<proteinExistence type="predicted"/>
<keyword evidence="1" id="KW-0732">Signal</keyword>
<dbReference type="PATRIC" id="fig|86840.3.peg.3446"/>
<dbReference type="PANTHER" id="PTHR46320">
    <property type="entry name" value="GLYCEROPHOSPHODIESTER PHOSPHODIESTERASE 1"/>
    <property type="match status" value="1"/>
</dbReference>
<dbReference type="PANTHER" id="PTHR46320:SF1">
    <property type="entry name" value="GLYCEROPHOSPHODIESTER PHOSPHODIESTERASE 1"/>
    <property type="match status" value="1"/>
</dbReference>